<feature type="coiled-coil region" evidence="1">
    <location>
        <begin position="13"/>
        <end position="67"/>
    </location>
</feature>
<organism evidence="3 4">
    <name type="scientific">Paratrimastix pyriformis</name>
    <dbReference type="NCBI Taxonomy" id="342808"/>
    <lineage>
        <taxon>Eukaryota</taxon>
        <taxon>Metamonada</taxon>
        <taxon>Preaxostyla</taxon>
        <taxon>Paratrimastigidae</taxon>
        <taxon>Paratrimastix</taxon>
    </lineage>
</organism>
<feature type="region of interest" description="Disordered" evidence="2">
    <location>
        <begin position="120"/>
        <end position="156"/>
    </location>
</feature>
<feature type="compositionally biased region" description="Low complexity" evidence="2">
    <location>
        <begin position="313"/>
        <end position="324"/>
    </location>
</feature>
<keyword evidence="1" id="KW-0175">Coiled coil</keyword>
<name>A0ABQ8UDH8_9EUKA</name>
<feature type="region of interest" description="Disordered" evidence="2">
    <location>
        <begin position="268"/>
        <end position="324"/>
    </location>
</feature>
<evidence type="ECO:0000256" key="1">
    <source>
        <dbReference type="SAM" id="Coils"/>
    </source>
</evidence>
<feature type="compositionally biased region" description="Basic and acidic residues" evidence="2">
    <location>
        <begin position="140"/>
        <end position="156"/>
    </location>
</feature>
<accession>A0ABQ8UDH8</accession>
<gene>
    <name evidence="3" type="ORF">PAPYR_7775</name>
</gene>
<dbReference type="Proteomes" id="UP001141327">
    <property type="component" value="Unassembled WGS sequence"/>
</dbReference>
<evidence type="ECO:0000256" key="2">
    <source>
        <dbReference type="SAM" id="MobiDB-lite"/>
    </source>
</evidence>
<protein>
    <submittedName>
        <fullName evidence="3">Uncharacterized protein</fullName>
    </submittedName>
</protein>
<comment type="caution">
    <text evidence="3">The sequence shown here is derived from an EMBL/GenBank/DDBJ whole genome shotgun (WGS) entry which is preliminary data.</text>
</comment>
<reference evidence="3" key="1">
    <citation type="journal article" date="2022" name="bioRxiv">
        <title>Genomics of Preaxostyla Flagellates Illuminates Evolutionary Transitions and the Path Towards Mitochondrial Loss.</title>
        <authorList>
            <person name="Novak L.V.F."/>
            <person name="Treitli S.C."/>
            <person name="Pyrih J."/>
            <person name="Halakuc P."/>
            <person name="Pipaliya S.V."/>
            <person name="Vacek V."/>
            <person name="Brzon O."/>
            <person name="Soukal P."/>
            <person name="Eme L."/>
            <person name="Dacks J.B."/>
            <person name="Karnkowska A."/>
            <person name="Elias M."/>
            <person name="Hampl V."/>
        </authorList>
    </citation>
    <scope>NUCLEOTIDE SEQUENCE</scope>
    <source>
        <strain evidence="3">RCP-MX</strain>
    </source>
</reference>
<feature type="compositionally biased region" description="Pro residues" evidence="2">
    <location>
        <begin position="277"/>
        <end position="299"/>
    </location>
</feature>
<keyword evidence="4" id="KW-1185">Reference proteome</keyword>
<sequence>MKRDFERQEAAAAKALRQKEIESRRELAVAERETRWRSQLEQAAVKNKALEATLAQEKAKRRVQQIELLRQQQVAERAHKRDEARQVAELVEKRRLAVTELEQRHTERESARALRISREHAQAQAAHQAHPLDLPIHRHVTPDEPAHPRPFSDQHQDSCGLGVNSPPVRMPTSPPRNIEMLAAARERRLAELADGAQQRAAERTAAAKAEAKRDTAIARYRVEEEARLKQQYQEWQYTEAVRQQHETARRAEQHKAYEDALKLRAERLALAAQGTRPAPPPTVPPPSIRIRPHPTPAPAPSSASTTPPPAPTQSPVAPSATGPE</sequence>
<evidence type="ECO:0000313" key="3">
    <source>
        <dbReference type="EMBL" id="KAJ4456848.1"/>
    </source>
</evidence>
<proteinExistence type="predicted"/>
<evidence type="ECO:0000313" key="4">
    <source>
        <dbReference type="Proteomes" id="UP001141327"/>
    </source>
</evidence>
<dbReference type="EMBL" id="JAPMOS010000059">
    <property type="protein sequence ID" value="KAJ4456848.1"/>
    <property type="molecule type" value="Genomic_DNA"/>
</dbReference>